<evidence type="ECO:0000259" key="6">
    <source>
        <dbReference type="SMART" id="SM00487"/>
    </source>
</evidence>
<evidence type="ECO:0000256" key="1">
    <source>
        <dbReference type="ARBA" id="ARBA00005446"/>
    </source>
</evidence>
<dbReference type="SUPFAM" id="SSF52540">
    <property type="entry name" value="P-loop containing nucleoside triphosphate hydrolases"/>
    <property type="match status" value="1"/>
</dbReference>
<keyword evidence="8" id="KW-1185">Reference proteome</keyword>
<dbReference type="InterPro" id="IPR011545">
    <property type="entry name" value="DEAD/DEAH_box_helicase_dom"/>
</dbReference>
<comment type="similarity">
    <text evidence="1">Belongs to the helicase family. RecQ subfamily.</text>
</comment>
<evidence type="ECO:0000256" key="3">
    <source>
        <dbReference type="ARBA" id="ARBA00023235"/>
    </source>
</evidence>
<dbReference type="GO" id="GO:0000724">
    <property type="term" value="P:double-strand break repair via homologous recombination"/>
    <property type="evidence" value="ECO:0007669"/>
    <property type="project" value="TreeGrafter"/>
</dbReference>
<protein>
    <recommendedName>
        <fullName evidence="5">DNA 3'-5' helicase</fullName>
        <ecNumber evidence="5">5.6.2.4</ecNumber>
    </recommendedName>
</protein>
<comment type="catalytic activity">
    <reaction evidence="4">
        <text>Couples ATP hydrolysis with the unwinding of duplex DNA by translocating in the 3'-5' direction.</text>
        <dbReference type="EC" id="5.6.2.4"/>
    </reaction>
</comment>
<proteinExistence type="inferred from homology"/>
<dbReference type="EC" id="5.6.2.4" evidence="5"/>
<dbReference type="InterPro" id="IPR027417">
    <property type="entry name" value="P-loop_NTPase"/>
</dbReference>
<dbReference type="GO" id="GO:0005737">
    <property type="term" value="C:cytoplasm"/>
    <property type="evidence" value="ECO:0007669"/>
    <property type="project" value="TreeGrafter"/>
</dbReference>
<dbReference type="Proteomes" id="UP000307440">
    <property type="component" value="Unassembled WGS sequence"/>
</dbReference>
<dbReference type="OrthoDB" id="3269685at2759"/>
<keyword evidence="2" id="KW-0238">DNA-binding</keyword>
<dbReference type="Gene3D" id="3.40.50.300">
    <property type="entry name" value="P-loop containing nucleotide triphosphate hydrolases"/>
    <property type="match status" value="1"/>
</dbReference>
<dbReference type="GO" id="GO:0043138">
    <property type="term" value="F:3'-5' DNA helicase activity"/>
    <property type="evidence" value="ECO:0007669"/>
    <property type="project" value="UniProtKB-EC"/>
</dbReference>
<evidence type="ECO:0000256" key="2">
    <source>
        <dbReference type="ARBA" id="ARBA00023125"/>
    </source>
</evidence>
<dbReference type="InterPro" id="IPR014001">
    <property type="entry name" value="Helicase_ATP-bd"/>
</dbReference>
<organism evidence="7 8">
    <name type="scientific">Coprinopsis marcescibilis</name>
    <name type="common">Agaric fungus</name>
    <name type="synonym">Psathyrella marcescibilis</name>
    <dbReference type="NCBI Taxonomy" id="230819"/>
    <lineage>
        <taxon>Eukaryota</taxon>
        <taxon>Fungi</taxon>
        <taxon>Dikarya</taxon>
        <taxon>Basidiomycota</taxon>
        <taxon>Agaricomycotina</taxon>
        <taxon>Agaricomycetes</taxon>
        <taxon>Agaricomycetidae</taxon>
        <taxon>Agaricales</taxon>
        <taxon>Agaricineae</taxon>
        <taxon>Psathyrellaceae</taxon>
        <taxon>Coprinopsis</taxon>
    </lineage>
</organism>
<evidence type="ECO:0000313" key="7">
    <source>
        <dbReference type="EMBL" id="TFK16884.1"/>
    </source>
</evidence>
<sequence>MASVFSTEEGFTRIREILALGEPEPIIPHDYQLEGIAASLDGQDLLATLATGTGKTGYYTFLMLVIKAIAHNPSKTLSTITFHANPVMLVVLPTKALQEDMKRGMCLHGLNVIAINSDEVKSARKTGRDLWTECIENYDVILISPEELTSRHFEALLNKPKFTDRICCFGVDEVHLINTWGRHSARPLTNWASCESVFQCMMRNSSPLSQHLLPYEMANRNARFAKSSDFRITT</sequence>
<dbReference type="PANTHER" id="PTHR13710:SF105">
    <property type="entry name" value="ATP-DEPENDENT DNA HELICASE Q1"/>
    <property type="match status" value="1"/>
</dbReference>
<feature type="domain" description="Helicase ATP-binding" evidence="6">
    <location>
        <begin position="24"/>
        <end position="233"/>
    </location>
</feature>
<dbReference type="Pfam" id="PF00270">
    <property type="entry name" value="DEAD"/>
    <property type="match status" value="1"/>
</dbReference>
<gene>
    <name evidence="7" type="ORF">FA15DRAFT_711325</name>
</gene>
<dbReference type="EMBL" id="ML210617">
    <property type="protein sequence ID" value="TFK16884.1"/>
    <property type="molecule type" value="Genomic_DNA"/>
</dbReference>
<evidence type="ECO:0000256" key="5">
    <source>
        <dbReference type="ARBA" id="ARBA00034808"/>
    </source>
</evidence>
<keyword evidence="3" id="KW-0413">Isomerase</keyword>
<name>A0A5C3KAI2_COPMA</name>
<accession>A0A5C3KAI2</accession>
<reference evidence="7 8" key="1">
    <citation type="journal article" date="2019" name="Nat. Ecol. Evol.">
        <title>Megaphylogeny resolves global patterns of mushroom evolution.</title>
        <authorList>
            <person name="Varga T."/>
            <person name="Krizsan K."/>
            <person name="Foldi C."/>
            <person name="Dima B."/>
            <person name="Sanchez-Garcia M."/>
            <person name="Sanchez-Ramirez S."/>
            <person name="Szollosi G.J."/>
            <person name="Szarkandi J.G."/>
            <person name="Papp V."/>
            <person name="Albert L."/>
            <person name="Andreopoulos W."/>
            <person name="Angelini C."/>
            <person name="Antonin V."/>
            <person name="Barry K.W."/>
            <person name="Bougher N.L."/>
            <person name="Buchanan P."/>
            <person name="Buyck B."/>
            <person name="Bense V."/>
            <person name="Catcheside P."/>
            <person name="Chovatia M."/>
            <person name="Cooper J."/>
            <person name="Damon W."/>
            <person name="Desjardin D."/>
            <person name="Finy P."/>
            <person name="Geml J."/>
            <person name="Haridas S."/>
            <person name="Hughes K."/>
            <person name="Justo A."/>
            <person name="Karasinski D."/>
            <person name="Kautmanova I."/>
            <person name="Kiss B."/>
            <person name="Kocsube S."/>
            <person name="Kotiranta H."/>
            <person name="LaButti K.M."/>
            <person name="Lechner B.E."/>
            <person name="Liimatainen K."/>
            <person name="Lipzen A."/>
            <person name="Lukacs Z."/>
            <person name="Mihaltcheva S."/>
            <person name="Morgado L.N."/>
            <person name="Niskanen T."/>
            <person name="Noordeloos M.E."/>
            <person name="Ohm R.A."/>
            <person name="Ortiz-Santana B."/>
            <person name="Ovrebo C."/>
            <person name="Racz N."/>
            <person name="Riley R."/>
            <person name="Savchenko A."/>
            <person name="Shiryaev A."/>
            <person name="Soop K."/>
            <person name="Spirin V."/>
            <person name="Szebenyi C."/>
            <person name="Tomsovsky M."/>
            <person name="Tulloss R.E."/>
            <person name="Uehling J."/>
            <person name="Grigoriev I.V."/>
            <person name="Vagvolgyi C."/>
            <person name="Papp T."/>
            <person name="Martin F.M."/>
            <person name="Miettinen O."/>
            <person name="Hibbett D.S."/>
            <person name="Nagy L.G."/>
        </authorList>
    </citation>
    <scope>NUCLEOTIDE SEQUENCE [LARGE SCALE GENOMIC DNA]</scope>
    <source>
        <strain evidence="7 8">CBS 121175</strain>
    </source>
</reference>
<dbReference type="AlphaFoldDB" id="A0A5C3KAI2"/>
<dbReference type="GO" id="GO:0009378">
    <property type="term" value="F:four-way junction helicase activity"/>
    <property type="evidence" value="ECO:0007669"/>
    <property type="project" value="TreeGrafter"/>
</dbReference>
<dbReference type="SMART" id="SM00487">
    <property type="entry name" value="DEXDc"/>
    <property type="match status" value="1"/>
</dbReference>
<evidence type="ECO:0000256" key="4">
    <source>
        <dbReference type="ARBA" id="ARBA00034617"/>
    </source>
</evidence>
<dbReference type="GO" id="GO:0005524">
    <property type="term" value="F:ATP binding"/>
    <property type="evidence" value="ECO:0007669"/>
    <property type="project" value="InterPro"/>
</dbReference>
<dbReference type="GO" id="GO:0003677">
    <property type="term" value="F:DNA binding"/>
    <property type="evidence" value="ECO:0007669"/>
    <property type="project" value="UniProtKB-KW"/>
</dbReference>
<evidence type="ECO:0000313" key="8">
    <source>
        <dbReference type="Proteomes" id="UP000307440"/>
    </source>
</evidence>
<dbReference type="GO" id="GO:0005694">
    <property type="term" value="C:chromosome"/>
    <property type="evidence" value="ECO:0007669"/>
    <property type="project" value="TreeGrafter"/>
</dbReference>
<dbReference type="PANTHER" id="PTHR13710">
    <property type="entry name" value="DNA HELICASE RECQ FAMILY MEMBER"/>
    <property type="match status" value="1"/>
</dbReference>